<dbReference type="Gramene" id="Psat05G0527100-T1">
    <property type="protein sequence ID" value="KAI5409750.1"/>
    <property type="gene ID" value="KIW84_055271"/>
</dbReference>
<dbReference type="AlphaFoldDB" id="A0A9D4WZZ6"/>
<comment type="caution">
    <text evidence="4">The sequence shown here is derived from an EMBL/GenBank/DDBJ whole genome shotgun (WGS) entry which is preliminary data.</text>
</comment>
<evidence type="ECO:0008006" key="6">
    <source>
        <dbReference type="Google" id="ProtNLM"/>
    </source>
</evidence>
<protein>
    <recommendedName>
        <fullName evidence="6">Pentatricopeptide repeat-containing protein</fullName>
    </recommendedName>
</protein>
<dbReference type="InterPro" id="IPR002885">
    <property type="entry name" value="PPR_rpt"/>
</dbReference>
<evidence type="ECO:0000256" key="2">
    <source>
        <dbReference type="PROSITE-ProRule" id="PRU00708"/>
    </source>
</evidence>
<proteinExistence type="predicted"/>
<reference evidence="4 5" key="1">
    <citation type="journal article" date="2022" name="Nat. Genet.">
        <title>Improved pea reference genome and pan-genome highlight genomic features and evolutionary characteristics.</title>
        <authorList>
            <person name="Yang T."/>
            <person name="Liu R."/>
            <person name="Luo Y."/>
            <person name="Hu S."/>
            <person name="Wang D."/>
            <person name="Wang C."/>
            <person name="Pandey M.K."/>
            <person name="Ge S."/>
            <person name="Xu Q."/>
            <person name="Li N."/>
            <person name="Li G."/>
            <person name="Huang Y."/>
            <person name="Saxena R.K."/>
            <person name="Ji Y."/>
            <person name="Li M."/>
            <person name="Yan X."/>
            <person name="He Y."/>
            <person name="Liu Y."/>
            <person name="Wang X."/>
            <person name="Xiang C."/>
            <person name="Varshney R.K."/>
            <person name="Ding H."/>
            <person name="Gao S."/>
            <person name="Zong X."/>
        </authorList>
    </citation>
    <scope>NUCLEOTIDE SEQUENCE [LARGE SCALE GENOMIC DNA]</scope>
    <source>
        <strain evidence="4 5">cv. Zhongwan 6</strain>
    </source>
</reference>
<name>A0A9D4WZZ6_PEA</name>
<dbReference type="PROSITE" id="PS51375">
    <property type="entry name" value="PPR"/>
    <property type="match status" value="2"/>
</dbReference>
<evidence type="ECO:0000313" key="4">
    <source>
        <dbReference type="EMBL" id="KAI5409750.1"/>
    </source>
</evidence>
<accession>A0A9D4WZZ6</accession>
<dbReference type="Pfam" id="PF01535">
    <property type="entry name" value="PPR"/>
    <property type="match status" value="4"/>
</dbReference>
<feature type="repeat" description="PPR" evidence="2">
    <location>
        <begin position="116"/>
        <end position="150"/>
    </location>
</feature>
<dbReference type="NCBIfam" id="TIGR00756">
    <property type="entry name" value="PPR"/>
    <property type="match status" value="3"/>
</dbReference>
<keyword evidence="3" id="KW-0812">Transmembrane</keyword>
<organism evidence="4 5">
    <name type="scientific">Pisum sativum</name>
    <name type="common">Garden pea</name>
    <name type="synonym">Lathyrus oleraceus</name>
    <dbReference type="NCBI Taxonomy" id="3888"/>
    <lineage>
        <taxon>Eukaryota</taxon>
        <taxon>Viridiplantae</taxon>
        <taxon>Streptophyta</taxon>
        <taxon>Embryophyta</taxon>
        <taxon>Tracheophyta</taxon>
        <taxon>Spermatophyta</taxon>
        <taxon>Magnoliopsida</taxon>
        <taxon>eudicotyledons</taxon>
        <taxon>Gunneridae</taxon>
        <taxon>Pentapetalae</taxon>
        <taxon>rosids</taxon>
        <taxon>fabids</taxon>
        <taxon>Fabales</taxon>
        <taxon>Fabaceae</taxon>
        <taxon>Papilionoideae</taxon>
        <taxon>50 kb inversion clade</taxon>
        <taxon>NPAAA clade</taxon>
        <taxon>Hologalegina</taxon>
        <taxon>IRL clade</taxon>
        <taxon>Fabeae</taxon>
        <taxon>Lathyrus</taxon>
    </lineage>
</organism>
<dbReference type="Proteomes" id="UP001058974">
    <property type="component" value="Chromosome 5"/>
</dbReference>
<keyword evidence="3" id="KW-1133">Transmembrane helix</keyword>
<dbReference type="PANTHER" id="PTHR47925:SF84">
    <property type="entry name" value="PENTATRICOPEPTIDE REPEAT-CONTAINING PROTEIN"/>
    <property type="match status" value="1"/>
</dbReference>
<evidence type="ECO:0000256" key="3">
    <source>
        <dbReference type="SAM" id="Phobius"/>
    </source>
</evidence>
<dbReference type="InterPro" id="IPR011990">
    <property type="entry name" value="TPR-like_helical_dom_sf"/>
</dbReference>
<evidence type="ECO:0000256" key="1">
    <source>
        <dbReference type="ARBA" id="ARBA00022737"/>
    </source>
</evidence>
<evidence type="ECO:0000313" key="5">
    <source>
        <dbReference type="Proteomes" id="UP001058974"/>
    </source>
</evidence>
<keyword evidence="3" id="KW-0472">Membrane</keyword>
<sequence>MSHRNIIPWNTVIAGYLHNNMVEQANKLFDMIPGRDNFSWALMVTCYTRKGKLVKDLVSYNSMLAGYTQNRKLSLAMRFFISDPNAVSWVTMLCGFARHEKILEARKLFDRMPCKNLVSWNAVIATYVQDLQIDEAVKLFKEMSYEDCVSWTTIINGYIQVHWQETLRGYVAGILTTQRALIVSALLDLLAGTSIKFDKGLPSFRSLLWGGPALLFSATAICSLGWGFE</sequence>
<keyword evidence="1" id="KW-0677">Repeat</keyword>
<feature type="repeat" description="PPR" evidence="2">
    <location>
        <begin position="85"/>
        <end position="115"/>
    </location>
</feature>
<dbReference type="EMBL" id="JAMSHJ010000005">
    <property type="protein sequence ID" value="KAI5409750.1"/>
    <property type="molecule type" value="Genomic_DNA"/>
</dbReference>
<gene>
    <name evidence="4" type="ORF">KIW84_055271</name>
</gene>
<dbReference type="PANTHER" id="PTHR47925">
    <property type="entry name" value="OS01G0913400 PROTEIN-RELATED"/>
    <property type="match status" value="1"/>
</dbReference>
<dbReference type="Gene3D" id="1.25.40.10">
    <property type="entry name" value="Tetratricopeptide repeat domain"/>
    <property type="match status" value="1"/>
</dbReference>
<keyword evidence="5" id="KW-1185">Reference proteome</keyword>
<feature type="transmembrane region" description="Helical" evidence="3">
    <location>
        <begin position="206"/>
        <end position="228"/>
    </location>
</feature>